<sequence>MQDRRTPAADRSTPPSRMELTHPPDVRGRKAVVAGLGVSGIASARWLLQAGAQVTISEIRRLEAFDPKLVAELQSAGITLEAGGHLKETFFQGDLIVLSPGVPLGMPLCVGAREKGIPVIGEMELAVHILRTPVIAITGTNGKSTVTECLGELLHLAGLKAFVGGNLGTPLMTYAIGPQTDDWVVAEVSSFQLDTSPSLHPRAAVILNITPDHLDRYADFNAYVLSKHAIARNQEPGDHLILNDADPHLAQFEPAGPTILRYGLDETERRHAFIRDGAVVVRMPAGSFHRFSLGSFALPGRHNLENVMAVILTALAVGIPETAVQQAVDRFRALPNRLEKVGEHDGVSFYNDSKATNVDAAVRSIESVPAPIVLIAGGRHKGADYKPLAETGEKRIRHAILIGEARDLIAADFSGRIASSSAETLEAAVAKAFSLAKPGDTVLLAPACSSFDMFSDYAHRGRVFREAVEALGHG</sequence>
<organism evidence="12">
    <name type="scientific">Uncultured Desulfatiglans sp</name>
    <dbReference type="NCBI Taxonomy" id="1748965"/>
    <lineage>
        <taxon>Bacteria</taxon>
        <taxon>Pseudomonadati</taxon>
        <taxon>Thermodesulfobacteriota</taxon>
        <taxon>Desulfobacteria</taxon>
        <taxon>Desulfatiglandales</taxon>
        <taxon>Desulfatiglandaceae</taxon>
        <taxon>Desulfatiglans</taxon>
        <taxon>environmental samples</taxon>
    </lineage>
</organism>
<evidence type="ECO:0000256" key="3">
    <source>
        <dbReference type="ARBA" id="ARBA00022490"/>
    </source>
</evidence>
<keyword evidence="7 8" id="KW-0132">Cell division</keyword>
<dbReference type="UniPathway" id="UPA00219"/>
<dbReference type="AlphaFoldDB" id="A0A653AGP9"/>
<dbReference type="InterPro" id="IPR005762">
    <property type="entry name" value="MurD"/>
</dbReference>
<keyword evidence="6 7" id="KW-0067">ATP-binding</keyword>
<evidence type="ECO:0000256" key="9">
    <source>
        <dbReference type="SAM" id="MobiDB-lite"/>
    </source>
</evidence>
<keyword evidence="7 8" id="KW-0961">Cell wall biogenesis/degradation</keyword>
<dbReference type="Pfam" id="PF08245">
    <property type="entry name" value="Mur_ligase_M"/>
    <property type="match status" value="1"/>
</dbReference>
<keyword evidence="7 8" id="KW-0131">Cell cycle</keyword>
<keyword evidence="5 7" id="KW-0547">Nucleotide-binding</keyword>
<dbReference type="GO" id="GO:0071555">
    <property type="term" value="P:cell wall organization"/>
    <property type="evidence" value="ECO:0007669"/>
    <property type="project" value="UniProtKB-KW"/>
</dbReference>
<dbReference type="InterPro" id="IPR036565">
    <property type="entry name" value="Mur-like_cat_sf"/>
</dbReference>
<feature type="domain" description="Mur ligase C-terminal" evidence="10">
    <location>
        <begin position="336"/>
        <end position="448"/>
    </location>
</feature>
<evidence type="ECO:0000256" key="4">
    <source>
        <dbReference type="ARBA" id="ARBA00022598"/>
    </source>
</evidence>
<dbReference type="InterPro" id="IPR013221">
    <property type="entry name" value="Mur_ligase_cen"/>
</dbReference>
<dbReference type="NCBIfam" id="TIGR01087">
    <property type="entry name" value="murD"/>
    <property type="match status" value="1"/>
</dbReference>
<evidence type="ECO:0000256" key="1">
    <source>
        <dbReference type="ARBA" id="ARBA00004496"/>
    </source>
</evidence>
<name>A0A653AGP9_UNCDX</name>
<comment type="subcellular location">
    <subcellularLocation>
        <location evidence="1 7 8">Cytoplasm</location>
    </subcellularLocation>
</comment>
<keyword evidence="7 8" id="KW-0573">Peptidoglycan synthesis</keyword>
<dbReference type="SUPFAM" id="SSF53623">
    <property type="entry name" value="MurD-like peptide ligases, catalytic domain"/>
    <property type="match status" value="1"/>
</dbReference>
<dbReference type="GO" id="GO:0008360">
    <property type="term" value="P:regulation of cell shape"/>
    <property type="evidence" value="ECO:0007669"/>
    <property type="project" value="UniProtKB-KW"/>
</dbReference>
<gene>
    <name evidence="7 12" type="primary">murD</name>
    <name evidence="12" type="ORF">TRIP_B50181</name>
</gene>
<dbReference type="InterPro" id="IPR036615">
    <property type="entry name" value="Mur_ligase_C_dom_sf"/>
</dbReference>
<dbReference type="SUPFAM" id="SSF51984">
    <property type="entry name" value="MurCD N-terminal domain"/>
    <property type="match status" value="1"/>
</dbReference>
<evidence type="ECO:0000256" key="8">
    <source>
        <dbReference type="RuleBase" id="RU003664"/>
    </source>
</evidence>
<evidence type="ECO:0000256" key="7">
    <source>
        <dbReference type="HAMAP-Rule" id="MF_00639"/>
    </source>
</evidence>
<dbReference type="Pfam" id="PF21799">
    <property type="entry name" value="MurD-like_N"/>
    <property type="match status" value="1"/>
</dbReference>
<proteinExistence type="inferred from homology"/>
<dbReference type="PANTHER" id="PTHR43692:SF1">
    <property type="entry name" value="UDP-N-ACETYLMURAMOYLALANINE--D-GLUTAMATE LIGASE"/>
    <property type="match status" value="1"/>
</dbReference>
<evidence type="ECO:0000259" key="10">
    <source>
        <dbReference type="Pfam" id="PF02875"/>
    </source>
</evidence>
<dbReference type="HAMAP" id="MF_00639">
    <property type="entry name" value="MurD"/>
    <property type="match status" value="1"/>
</dbReference>
<dbReference type="PANTHER" id="PTHR43692">
    <property type="entry name" value="UDP-N-ACETYLMURAMOYLALANINE--D-GLUTAMATE LIGASE"/>
    <property type="match status" value="1"/>
</dbReference>
<feature type="region of interest" description="Disordered" evidence="9">
    <location>
        <begin position="1"/>
        <end position="24"/>
    </location>
</feature>
<dbReference type="Gene3D" id="3.40.1190.10">
    <property type="entry name" value="Mur-like, catalytic domain"/>
    <property type="match status" value="1"/>
</dbReference>
<dbReference type="GO" id="GO:0005524">
    <property type="term" value="F:ATP binding"/>
    <property type="evidence" value="ECO:0007669"/>
    <property type="project" value="UniProtKB-UniRule"/>
</dbReference>
<evidence type="ECO:0000313" key="12">
    <source>
        <dbReference type="EMBL" id="VBB47189.1"/>
    </source>
</evidence>
<dbReference type="EMBL" id="UPXX01000032">
    <property type="protein sequence ID" value="VBB47189.1"/>
    <property type="molecule type" value="Genomic_DNA"/>
</dbReference>
<evidence type="ECO:0000259" key="11">
    <source>
        <dbReference type="Pfam" id="PF08245"/>
    </source>
</evidence>
<dbReference type="SUPFAM" id="SSF53244">
    <property type="entry name" value="MurD-like peptide ligases, peptide-binding domain"/>
    <property type="match status" value="1"/>
</dbReference>
<evidence type="ECO:0000256" key="5">
    <source>
        <dbReference type="ARBA" id="ARBA00022741"/>
    </source>
</evidence>
<dbReference type="GO" id="GO:0051301">
    <property type="term" value="P:cell division"/>
    <property type="evidence" value="ECO:0007669"/>
    <property type="project" value="UniProtKB-KW"/>
</dbReference>
<comment type="pathway">
    <text evidence="2 7 8">Cell wall biogenesis; peptidoglycan biosynthesis.</text>
</comment>
<comment type="similarity">
    <text evidence="7">Belongs to the MurCDEF family.</text>
</comment>
<feature type="binding site" evidence="7">
    <location>
        <begin position="139"/>
        <end position="145"/>
    </location>
    <ligand>
        <name>ATP</name>
        <dbReference type="ChEBI" id="CHEBI:30616"/>
    </ligand>
</feature>
<accession>A0A653AGP9</accession>
<dbReference type="Pfam" id="PF02875">
    <property type="entry name" value="Mur_ligase_C"/>
    <property type="match status" value="1"/>
</dbReference>
<comment type="function">
    <text evidence="7 8">Cell wall formation. Catalyzes the addition of glutamate to the nucleotide precursor UDP-N-acetylmuramoyl-L-alanine (UMA).</text>
</comment>
<evidence type="ECO:0000256" key="6">
    <source>
        <dbReference type="ARBA" id="ARBA00022840"/>
    </source>
</evidence>
<dbReference type="Gene3D" id="3.40.50.720">
    <property type="entry name" value="NAD(P)-binding Rossmann-like Domain"/>
    <property type="match status" value="1"/>
</dbReference>
<keyword evidence="3 7" id="KW-0963">Cytoplasm</keyword>
<protein>
    <recommendedName>
        <fullName evidence="7 8">UDP-N-acetylmuramoylalanine--D-glutamate ligase</fullName>
        <ecNumber evidence="7 8">6.3.2.9</ecNumber>
    </recommendedName>
    <alternativeName>
        <fullName evidence="7">D-glutamic acid-adding enzyme</fullName>
    </alternativeName>
    <alternativeName>
        <fullName evidence="7">UDP-N-acetylmuramoyl-L-alanyl-D-glutamate synthetase</fullName>
    </alternativeName>
</protein>
<dbReference type="EC" id="6.3.2.9" evidence="7 8"/>
<reference evidence="12" key="1">
    <citation type="submission" date="2018-07" db="EMBL/GenBank/DDBJ databases">
        <authorList>
            <consortium name="Genoscope - CEA"/>
            <person name="William W."/>
        </authorList>
    </citation>
    <scope>NUCLEOTIDE SEQUENCE</scope>
    <source>
        <strain evidence="12">IK1</strain>
    </source>
</reference>
<dbReference type="GO" id="GO:0009252">
    <property type="term" value="P:peptidoglycan biosynthetic process"/>
    <property type="evidence" value="ECO:0007669"/>
    <property type="project" value="UniProtKB-UniRule"/>
</dbReference>
<comment type="catalytic activity">
    <reaction evidence="7 8">
        <text>UDP-N-acetyl-alpha-D-muramoyl-L-alanine + D-glutamate + ATP = UDP-N-acetyl-alpha-D-muramoyl-L-alanyl-D-glutamate + ADP + phosphate + H(+)</text>
        <dbReference type="Rhea" id="RHEA:16429"/>
        <dbReference type="ChEBI" id="CHEBI:15378"/>
        <dbReference type="ChEBI" id="CHEBI:29986"/>
        <dbReference type="ChEBI" id="CHEBI:30616"/>
        <dbReference type="ChEBI" id="CHEBI:43474"/>
        <dbReference type="ChEBI" id="CHEBI:83898"/>
        <dbReference type="ChEBI" id="CHEBI:83900"/>
        <dbReference type="ChEBI" id="CHEBI:456216"/>
        <dbReference type="EC" id="6.3.2.9"/>
    </reaction>
</comment>
<feature type="domain" description="Mur ligase central" evidence="11">
    <location>
        <begin position="137"/>
        <end position="313"/>
    </location>
</feature>
<dbReference type="InterPro" id="IPR004101">
    <property type="entry name" value="Mur_ligase_C"/>
</dbReference>
<dbReference type="GO" id="GO:0008764">
    <property type="term" value="F:UDP-N-acetylmuramoylalanine-D-glutamate ligase activity"/>
    <property type="evidence" value="ECO:0007669"/>
    <property type="project" value="UniProtKB-UniRule"/>
</dbReference>
<dbReference type="Gene3D" id="3.90.190.20">
    <property type="entry name" value="Mur ligase, C-terminal domain"/>
    <property type="match status" value="1"/>
</dbReference>
<keyword evidence="7 8" id="KW-0133">Cell shape</keyword>
<keyword evidence="4 7" id="KW-0436">Ligase</keyword>
<dbReference type="GO" id="GO:0005737">
    <property type="term" value="C:cytoplasm"/>
    <property type="evidence" value="ECO:0007669"/>
    <property type="project" value="UniProtKB-SubCell"/>
</dbReference>
<evidence type="ECO:0000256" key="2">
    <source>
        <dbReference type="ARBA" id="ARBA00004752"/>
    </source>
</evidence>